<dbReference type="PANTHER" id="PTHR39624:SF2">
    <property type="entry name" value="OSMC-LIKE PROTEIN"/>
    <property type="match status" value="1"/>
</dbReference>
<dbReference type="PANTHER" id="PTHR39624">
    <property type="entry name" value="PROTEIN INVOLVED IN RIMO-MEDIATED BETA-METHYLTHIOLATION OF RIBOSOMAL PROTEIN S12 YCAO"/>
    <property type="match status" value="1"/>
</dbReference>
<dbReference type="Pfam" id="PF02566">
    <property type="entry name" value="OsmC"/>
    <property type="match status" value="1"/>
</dbReference>
<dbReference type="Proteomes" id="UP000032452">
    <property type="component" value="Unassembled WGS sequence"/>
</dbReference>
<name>A0A0D8ZLR7_9CYAN</name>
<evidence type="ECO:0000256" key="1">
    <source>
        <dbReference type="SAM" id="MobiDB-lite"/>
    </source>
</evidence>
<dbReference type="InterPro" id="IPR003718">
    <property type="entry name" value="OsmC/Ohr_fam"/>
</dbReference>
<reference evidence="2 3" key="1">
    <citation type="submission" date="2015-02" db="EMBL/GenBank/DDBJ databases">
        <title>Draft genome of a novel marine cyanobacterium (Chroococcales) isolated from South Atlantic Ocean.</title>
        <authorList>
            <person name="Rigonato J."/>
            <person name="Alvarenga D.O."/>
            <person name="Branco L.H."/>
            <person name="Varani A.M."/>
            <person name="Brandini F.P."/>
            <person name="Fiore M.F."/>
        </authorList>
    </citation>
    <scope>NUCLEOTIDE SEQUENCE [LARGE SCALE GENOMIC DNA]</scope>
    <source>
        <strain evidence="2 3">CENA595</strain>
    </source>
</reference>
<keyword evidence="3" id="KW-1185">Reference proteome</keyword>
<feature type="region of interest" description="Disordered" evidence="1">
    <location>
        <begin position="18"/>
        <end position="43"/>
    </location>
</feature>
<dbReference type="Gene3D" id="3.30.300.20">
    <property type="match status" value="1"/>
</dbReference>
<organism evidence="2 3">
    <name type="scientific">Aliterella atlantica CENA595</name>
    <dbReference type="NCBI Taxonomy" id="1618023"/>
    <lineage>
        <taxon>Bacteria</taxon>
        <taxon>Bacillati</taxon>
        <taxon>Cyanobacteriota</taxon>
        <taxon>Cyanophyceae</taxon>
        <taxon>Chroococcidiopsidales</taxon>
        <taxon>Aliterellaceae</taxon>
        <taxon>Aliterella</taxon>
    </lineage>
</organism>
<dbReference type="PATRIC" id="fig|1618023.3.peg.4537"/>
<evidence type="ECO:0000313" key="2">
    <source>
        <dbReference type="EMBL" id="KJH69337.1"/>
    </source>
</evidence>
<dbReference type="SUPFAM" id="SSF82784">
    <property type="entry name" value="OsmC-like"/>
    <property type="match status" value="1"/>
</dbReference>
<dbReference type="EMBL" id="JYON01000054">
    <property type="protein sequence ID" value="KJH69337.1"/>
    <property type="molecule type" value="Genomic_DNA"/>
</dbReference>
<dbReference type="RefSeq" id="WP_045057334.1">
    <property type="nucleotide sequence ID" value="NZ_CAWMDP010000051.1"/>
</dbReference>
<dbReference type="STRING" id="1618023.UH38_24470"/>
<comment type="caution">
    <text evidence="2">The sequence shown here is derived from an EMBL/GenBank/DDBJ whole genome shotgun (WGS) entry which is preliminary data.</text>
</comment>
<dbReference type="AlphaFoldDB" id="A0A0D8ZLR7"/>
<proteinExistence type="predicted"/>
<evidence type="ECO:0000313" key="3">
    <source>
        <dbReference type="Proteomes" id="UP000032452"/>
    </source>
</evidence>
<gene>
    <name evidence="2" type="ORF">UH38_24470</name>
</gene>
<accession>A0A0D8ZLR7</accession>
<dbReference type="InterPro" id="IPR036102">
    <property type="entry name" value="OsmC/Ohrsf"/>
</dbReference>
<dbReference type="OrthoDB" id="290036at2"/>
<dbReference type="InterPro" id="IPR015946">
    <property type="entry name" value="KH_dom-like_a/b"/>
</dbReference>
<sequence length="137" mass="15141">MPTARIIYTGDLRTEATHLQSGTKIGTDAPTDNHGKGEQFSPTDLTATSLGTCIITTMGIRLRAEGLDFTGTELAVTKIMTPQPPRRIARIEVQVHMRTNVELTDEQRQKCEEIAQSCPVALTLHPDVEQAVTFHWN</sequence>
<protein>
    <submittedName>
        <fullName evidence="2">OsmC family protein</fullName>
    </submittedName>
</protein>